<dbReference type="PRINTS" id="PR00598">
    <property type="entry name" value="HTHMARR"/>
</dbReference>
<dbReference type="GeneID" id="93075521"/>
<evidence type="ECO:0000256" key="3">
    <source>
        <dbReference type="ARBA" id="ARBA00023163"/>
    </source>
</evidence>
<dbReference type="Proteomes" id="UP000030905">
    <property type="component" value="Chromosome"/>
</dbReference>
<feature type="domain" description="HTH marR-type" evidence="4">
    <location>
        <begin position="1"/>
        <end position="138"/>
    </location>
</feature>
<evidence type="ECO:0000313" key="7">
    <source>
        <dbReference type="Proteomes" id="UP000028042"/>
    </source>
</evidence>
<evidence type="ECO:0000256" key="1">
    <source>
        <dbReference type="ARBA" id="ARBA00023015"/>
    </source>
</evidence>
<dbReference type="PANTHER" id="PTHR42756:SF1">
    <property type="entry name" value="TRANSCRIPTIONAL REPRESSOR OF EMRAB OPERON"/>
    <property type="match status" value="1"/>
</dbReference>
<dbReference type="AlphaFoldDB" id="A0A0H3J7N2"/>
<dbReference type="Proteomes" id="UP000028042">
    <property type="component" value="Unassembled WGS sequence"/>
</dbReference>
<evidence type="ECO:0000259" key="4">
    <source>
        <dbReference type="PROSITE" id="PS50995"/>
    </source>
</evidence>
<dbReference type="InterPro" id="IPR000835">
    <property type="entry name" value="HTH_MarR-typ"/>
</dbReference>
<keyword evidence="3" id="KW-0804">Transcription</keyword>
<evidence type="ECO:0000313" key="8">
    <source>
        <dbReference type="Proteomes" id="UP000030905"/>
    </source>
</evidence>
<dbReference type="SMART" id="SM00347">
    <property type="entry name" value="HTH_MARR"/>
    <property type="match status" value="1"/>
</dbReference>
<accession>A0A0H3J7N2</accession>
<dbReference type="GO" id="GO:0003677">
    <property type="term" value="F:DNA binding"/>
    <property type="evidence" value="ECO:0007669"/>
    <property type="project" value="UniProtKB-KW"/>
</dbReference>
<dbReference type="Gene3D" id="1.10.10.10">
    <property type="entry name" value="Winged helix-like DNA-binding domain superfamily/Winged helix DNA-binding domain"/>
    <property type="match status" value="1"/>
</dbReference>
<protein>
    <submittedName>
        <fullName evidence="5">Transcriptional regulator, MarR family</fullName>
    </submittedName>
</protein>
<evidence type="ECO:0000256" key="2">
    <source>
        <dbReference type="ARBA" id="ARBA00023125"/>
    </source>
</evidence>
<reference evidence="6 7" key="3">
    <citation type="journal article" name="Genome Announc.">
        <title>Improved Draft Genome Sequence of Clostridium pasteurianum Strain ATCC 6013 (DSM 525) Using a Hybrid Next-Generation Sequencing Approach.</title>
        <authorList>
            <person name="Pyne M.E."/>
            <person name="Utturkar S."/>
            <person name="Brown S.D."/>
            <person name="Moo-Young M."/>
            <person name="Chung D.A."/>
            <person name="Chou C.P."/>
        </authorList>
    </citation>
    <scope>NUCLEOTIDE SEQUENCE [LARGE SCALE GENOMIC DNA]</scope>
    <source>
        <strain evidence="6 7">ATCC 6013</strain>
    </source>
</reference>
<gene>
    <name evidence="5" type="ORF">CLPA_c34180</name>
    <name evidence="6" type="ORF">CP6013_03762</name>
</gene>
<reference evidence="6" key="2">
    <citation type="submission" date="2015-10" db="EMBL/GenBank/DDBJ databases">
        <title>Improved Draft Genome Sequence of Clostridium pasteurianum Strain ATCC 6013 (DSM 525) Using a Hybrid Next-Generation Sequencing Approach.</title>
        <authorList>
            <person name="Pyne M.E."/>
            <person name="Utturkar S.M."/>
            <person name="Brown S.D."/>
            <person name="Moo-Young M."/>
            <person name="Chung D.A."/>
            <person name="Chou P.C."/>
        </authorList>
    </citation>
    <scope>NUCLEOTIDE SEQUENCE</scope>
    <source>
        <strain evidence="6">ATCC 6013</strain>
    </source>
</reference>
<dbReference type="PATRIC" id="fig|1262449.3.peg.2940"/>
<proteinExistence type="predicted"/>
<dbReference type="KEGG" id="cpae:CPAST_c34180"/>
<evidence type="ECO:0000313" key="5">
    <source>
        <dbReference type="EMBL" id="AJA53472.1"/>
    </source>
</evidence>
<sequence length="138" mass="16289">MDINKKLYDTYKQLMEVKGQCSCKLIDELKMSELTLRQIEYIKKFDQQECITTSKLAEILDLSKPSVTEMIKKFIKLDCIYKEKCHKDGRVYYIYLTERGKCIARFDELTTKRVVDRIMGSLNEDEINTLIDLLSKVK</sequence>
<dbReference type="InterPro" id="IPR036388">
    <property type="entry name" value="WH-like_DNA-bd_sf"/>
</dbReference>
<dbReference type="eggNOG" id="COG1846">
    <property type="taxonomic scope" value="Bacteria"/>
</dbReference>
<evidence type="ECO:0000313" key="6">
    <source>
        <dbReference type="EMBL" id="KRU14503.1"/>
    </source>
</evidence>
<dbReference type="RefSeq" id="WP_003446380.1">
    <property type="nucleotide sequence ID" value="NZ_ANZB01000011.1"/>
</dbReference>
<organism evidence="5 8">
    <name type="scientific">Clostridium pasteurianum DSM 525 = ATCC 6013</name>
    <dbReference type="NCBI Taxonomy" id="1262449"/>
    <lineage>
        <taxon>Bacteria</taxon>
        <taxon>Bacillati</taxon>
        <taxon>Bacillota</taxon>
        <taxon>Clostridia</taxon>
        <taxon>Eubacteriales</taxon>
        <taxon>Clostridiaceae</taxon>
        <taxon>Clostridium</taxon>
    </lineage>
</organism>
<name>A0A0H3J7N2_CLOPA</name>
<dbReference type="SUPFAM" id="SSF46785">
    <property type="entry name" value="Winged helix' DNA-binding domain"/>
    <property type="match status" value="1"/>
</dbReference>
<dbReference type="EMBL" id="CP009268">
    <property type="protein sequence ID" value="AJA53472.1"/>
    <property type="molecule type" value="Genomic_DNA"/>
</dbReference>
<keyword evidence="8" id="KW-1185">Reference proteome</keyword>
<dbReference type="PANTHER" id="PTHR42756">
    <property type="entry name" value="TRANSCRIPTIONAL REGULATOR, MARR"/>
    <property type="match status" value="1"/>
</dbReference>
<dbReference type="InterPro" id="IPR036390">
    <property type="entry name" value="WH_DNA-bd_sf"/>
</dbReference>
<keyword evidence="2" id="KW-0238">DNA-binding</keyword>
<dbReference type="GO" id="GO:0003700">
    <property type="term" value="F:DNA-binding transcription factor activity"/>
    <property type="evidence" value="ECO:0007669"/>
    <property type="project" value="InterPro"/>
</dbReference>
<dbReference type="PROSITE" id="PS50995">
    <property type="entry name" value="HTH_MARR_2"/>
    <property type="match status" value="1"/>
</dbReference>
<dbReference type="EMBL" id="JPGY02000001">
    <property type="protein sequence ID" value="KRU14503.1"/>
    <property type="molecule type" value="Genomic_DNA"/>
</dbReference>
<reference evidence="5 8" key="1">
    <citation type="journal article" date="2015" name="Genome Announc.">
        <title>Complete Genome Sequence of the Nitrogen-Fixing and Solvent-Producing Clostridium pasteurianum DSM 525.</title>
        <authorList>
            <person name="Poehlein A."/>
            <person name="Grosse-Honebrink A."/>
            <person name="Zhang Y."/>
            <person name="Minton N.P."/>
            <person name="Daniel R."/>
        </authorList>
    </citation>
    <scope>NUCLEOTIDE SEQUENCE [LARGE SCALE GENOMIC DNA]</scope>
    <source>
        <strain evidence="5">DSM 525</strain>
        <strain evidence="8">DSM 525 / ATCC 6013</strain>
    </source>
</reference>
<dbReference type="Pfam" id="PF01047">
    <property type="entry name" value="MarR"/>
    <property type="match status" value="1"/>
</dbReference>
<dbReference type="KEGG" id="cpat:CLPA_c34180"/>
<keyword evidence="1" id="KW-0805">Transcription regulation</keyword>